<evidence type="ECO:0000313" key="1">
    <source>
        <dbReference type="EMBL" id="SHH30304.1"/>
    </source>
</evidence>
<accession>A0A1M5RVN9</accession>
<gene>
    <name evidence="1" type="ORF">SAMN02745124_00021</name>
</gene>
<sequence>MRFILVILIWIVFVGGLFTYTSHRADLSAAPAAQPPALEKQPGTRISLELTPTFSGTADPFARRSDTRPAAQLTVRINGQLLKPSPGELHRGRPLLIEPQTSLHVGTNEIMVVASPPLEDDLAAHGIRVRIMDGRRPIADRTIWAEGGALVSGVVSFDLDAGGPDGR</sequence>
<keyword evidence="2" id="KW-1185">Reference proteome</keyword>
<dbReference type="EMBL" id="FQXS01000001">
    <property type="protein sequence ID" value="SHH30304.1"/>
    <property type="molecule type" value="Genomic_DNA"/>
</dbReference>
<dbReference type="Proteomes" id="UP000184139">
    <property type="component" value="Unassembled WGS sequence"/>
</dbReference>
<dbReference type="RefSeq" id="WP_073372802.1">
    <property type="nucleotide sequence ID" value="NZ_FQXS01000001.1"/>
</dbReference>
<protein>
    <submittedName>
        <fullName evidence="1">Uncharacterized protein</fullName>
    </submittedName>
</protein>
<dbReference type="STRING" id="1121409.SAMN02745124_00021"/>
<name>A0A1M5RVN9_9BACT</name>
<evidence type="ECO:0000313" key="2">
    <source>
        <dbReference type="Proteomes" id="UP000184139"/>
    </source>
</evidence>
<organism evidence="1 2">
    <name type="scientific">Desulfofustis glycolicus DSM 9705</name>
    <dbReference type="NCBI Taxonomy" id="1121409"/>
    <lineage>
        <taxon>Bacteria</taxon>
        <taxon>Pseudomonadati</taxon>
        <taxon>Thermodesulfobacteriota</taxon>
        <taxon>Desulfobulbia</taxon>
        <taxon>Desulfobulbales</taxon>
        <taxon>Desulfocapsaceae</taxon>
        <taxon>Desulfofustis</taxon>
    </lineage>
</organism>
<dbReference type="OrthoDB" id="5396913at2"/>
<proteinExistence type="predicted"/>
<dbReference type="AlphaFoldDB" id="A0A1M5RVN9"/>
<reference evidence="1 2" key="1">
    <citation type="submission" date="2016-11" db="EMBL/GenBank/DDBJ databases">
        <authorList>
            <person name="Jaros S."/>
            <person name="Januszkiewicz K."/>
            <person name="Wedrychowicz H."/>
        </authorList>
    </citation>
    <scope>NUCLEOTIDE SEQUENCE [LARGE SCALE GENOMIC DNA]</scope>
    <source>
        <strain evidence="1 2">DSM 9705</strain>
    </source>
</reference>